<organism evidence="2 3">
    <name type="scientific">Ilex paraguariensis</name>
    <name type="common">yerba mate</name>
    <dbReference type="NCBI Taxonomy" id="185542"/>
    <lineage>
        <taxon>Eukaryota</taxon>
        <taxon>Viridiplantae</taxon>
        <taxon>Streptophyta</taxon>
        <taxon>Embryophyta</taxon>
        <taxon>Tracheophyta</taxon>
        <taxon>Spermatophyta</taxon>
        <taxon>Magnoliopsida</taxon>
        <taxon>eudicotyledons</taxon>
        <taxon>Gunneridae</taxon>
        <taxon>Pentapetalae</taxon>
        <taxon>asterids</taxon>
        <taxon>campanulids</taxon>
        <taxon>Aquifoliales</taxon>
        <taxon>Aquifoliaceae</taxon>
        <taxon>Ilex</taxon>
    </lineage>
</organism>
<proteinExistence type="predicted"/>
<evidence type="ECO:0000313" key="3">
    <source>
        <dbReference type="Proteomes" id="UP001642360"/>
    </source>
</evidence>
<dbReference type="AlphaFoldDB" id="A0ABC8RRC6"/>
<reference evidence="2 3" key="1">
    <citation type="submission" date="2024-02" db="EMBL/GenBank/DDBJ databases">
        <authorList>
            <person name="Vignale AGUSTIN F."/>
            <person name="Sosa J E."/>
            <person name="Modenutti C."/>
        </authorList>
    </citation>
    <scope>NUCLEOTIDE SEQUENCE [LARGE SCALE GENOMIC DNA]</scope>
</reference>
<dbReference type="EMBL" id="CAUOFW020001647">
    <property type="protein sequence ID" value="CAK9147115.1"/>
    <property type="molecule type" value="Genomic_DNA"/>
</dbReference>
<accession>A0ABC8RRC6</accession>
<evidence type="ECO:0000313" key="2">
    <source>
        <dbReference type="EMBL" id="CAK9147115.1"/>
    </source>
</evidence>
<feature type="region of interest" description="Disordered" evidence="1">
    <location>
        <begin position="41"/>
        <end position="118"/>
    </location>
</feature>
<protein>
    <submittedName>
        <fullName evidence="2">Uncharacterized protein</fullName>
    </submittedName>
</protein>
<gene>
    <name evidence="2" type="ORF">ILEXP_LOCUS14993</name>
</gene>
<sequence length="145" mass="16005">MSSILTSQGAVLATAAVAVSGTVLLLAFRLQKSLPTTQFSINSIPQSPPSGPPRSCISSDGKRREKKKKRVHFAEDVLDPIGNSDEYRKLQSSNNSHRNTSVSKSSTTTFKNSEKVQRRMPANRLALYNGILRNRVLHRVAYSSY</sequence>
<feature type="compositionally biased region" description="Polar residues" evidence="1">
    <location>
        <begin position="90"/>
        <end position="99"/>
    </location>
</feature>
<dbReference type="Proteomes" id="UP001642360">
    <property type="component" value="Unassembled WGS sequence"/>
</dbReference>
<evidence type="ECO:0000256" key="1">
    <source>
        <dbReference type="SAM" id="MobiDB-lite"/>
    </source>
</evidence>
<name>A0ABC8RRC6_9AQUA</name>
<keyword evidence="3" id="KW-1185">Reference proteome</keyword>
<dbReference type="PANTHER" id="PTHR33564:SF11">
    <property type="entry name" value="OS06G0604600 PROTEIN"/>
    <property type="match status" value="1"/>
</dbReference>
<comment type="caution">
    <text evidence="2">The sequence shown here is derived from an EMBL/GenBank/DDBJ whole genome shotgun (WGS) entry which is preliminary data.</text>
</comment>
<feature type="compositionally biased region" description="Low complexity" evidence="1">
    <location>
        <begin position="100"/>
        <end position="109"/>
    </location>
</feature>
<dbReference type="PANTHER" id="PTHR33564">
    <property type="entry name" value="TRANSMEMBRANE PROTEIN"/>
    <property type="match status" value="1"/>
</dbReference>